<dbReference type="EMBL" id="FNOP01000006">
    <property type="protein sequence ID" value="SDW80178.1"/>
    <property type="molecule type" value="Genomic_DNA"/>
</dbReference>
<dbReference type="Gene3D" id="3.30.750.70">
    <property type="entry name" value="4-hydroxybutyrate coenzyme like domains"/>
    <property type="match status" value="1"/>
</dbReference>
<evidence type="ECO:0000313" key="3">
    <source>
        <dbReference type="Proteomes" id="UP000182379"/>
    </source>
</evidence>
<evidence type="ECO:0000313" key="2">
    <source>
        <dbReference type="EMBL" id="SDW80178.1"/>
    </source>
</evidence>
<reference evidence="2 3" key="1">
    <citation type="submission" date="2016-10" db="EMBL/GenBank/DDBJ databases">
        <authorList>
            <person name="Varghese N."/>
            <person name="Submissions S."/>
        </authorList>
    </citation>
    <scope>NUCLEOTIDE SEQUENCE [LARGE SCALE GENOMIC DNA]</scope>
    <source>
        <strain evidence="2 3">WCC6</strain>
    </source>
</reference>
<sequence length="444" mass="48902">MSLLSAYNQKKKTVPELLSLLQDGDYILSAQALAEPVILLEQFPLLHQWGRKNLVFNSCMPVRDLGWYHDPAMRETLEHVCWFFSPPARKAHQEGLCSFLPGYSTNLVRKTFQQLRSQGRRPVLLATASPMDAEGNFSLSISALFEREIIDNGALVLLEVSSRYPRTHGDTTLPLSAVTAFVETDRPVPEMPKTTLRPVDEAIGTRIAELIPDGSTLQLGVGHIPDAVAIRLKDRRHLGIHSGMFSESLMELIRCGAVDNSRKGFHPGETVTAFAAGSEELYRFLHENRDILIKGGYYTNAPAVIAQNRNMVSLNTALEIDLTGQCAAESMGFTQWSATGAQTETVEGAQLSPGGKSILALPSCYTARGRDGEKILRSKIVLSFRPGTIVSTSRNDVDYVVTEYGTAWLRGLSVDKRAKALIAIAHPSFRNQLTADAKKYGLIF</sequence>
<dbReference type="InterPro" id="IPR046433">
    <property type="entry name" value="ActCoA_hydro"/>
</dbReference>
<dbReference type="AlphaFoldDB" id="A0A1H2WI51"/>
<proteinExistence type="predicted"/>
<dbReference type="PANTHER" id="PTHR21432:SF20">
    <property type="entry name" value="ACETYL-COA HYDROLASE"/>
    <property type="match status" value="1"/>
</dbReference>
<gene>
    <name evidence="2" type="ORF">SAMN05216495_10654</name>
</gene>
<dbReference type="GO" id="GO:0008775">
    <property type="term" value="F:acetate CoA-transferase activity"/>
    <property type="evidence" value="ECO:0007669"/>
    <property type="project" value="InterPro"/>
</dbReference>
<dbReference type="PANTHER" id="PTHR21432">
    <property type="entry name" value="ACETYL-COA HYDROLASE-RELATED"/>
    <property type="match status" value="1"/>
</dbReference>
<dbReference type="InterPro" id="IPR026888">
    <property type="entry name" value="AcetylCoA_hyd_C"/>
</dbReference>
<dbReference type="GO" id="GO:0006083">
    <property type="term" value="P:acetate metabolic process"/>
    <property type="evidence" value="ECO:0007669"/>
    <property type="project" value="InterPro"/>
</dbReference>
<evidence type="ECO:0000259" key="1">
    <source>
        <dbReference type="Pfam" id="PF13336"/>
    </source>
</evidence>
<name>A0A1H2WI51_ACIFE</name>
<feature type="domain" description="Acetyl-CoA hydrolase/transferase C-terminal" evidence="1">
    <location>
        <begin position="277"/>
        <end position="436"/>
    </location>
</feature>
<protein>
    <submittedName>
        <fullName evidence="2">Acyl-CoA hydrolase</fullName>
    </submittedName>
</protein>
<dbReference type="Pfam" id="PF13336">
    <property type="entry name" value="AcetylCoA_hyd_C"/>
    <property type="match status" value="1"/>
</dbReference>
<dbReference type="InterPro" id="IPR038460">
    <property type="entry name" value="AcetylCoA_hyd_C_sf"/>
</dbReference>
<dbReference type="Gene3D" id="3.40.1080.20">
    <property type="entry name" value="Acetyl-CoA hydrolase/transferase C-terminal domain"/>
    <property type="match status" value="1"/>
</dbReference>
<dbReference type="Proteomes" id="UP000182379">
    <property type="component" value="Unassembled WGS sequence"/>
</dbReference>
<dbReference type="GO" id="GO:0016787">
    <property type="term" value="F:hydrolase activity"/>
    <property type="evidence" value="ECO:0007669"/>
    <property type="project" value="UniProtKB-KW"/>
</dbReference>
<dbReference type="InterPro" id="IPR037171">
    <property type="entry name" value="NagB/RpiA_transferase-like"/>
</dbReference>
<dbReference type="RefSeq" id="WP_083337380.1">
    <property type="nucleotide sequence ID" value="NZ_FNOP01000006.1"/>
</dbReference>
<dbReference type="SUPFAM" id="SSF100950">
    <property type="entry name" value="NagB/RpiA/CoA transferase-like"/>
    <property type="match status" value="2"/>
</dbReference>
<keyword evidence="2" id="KW-0378">Hydrolase</keyword>
<comment type="caution">
    <text evidence="2">The sequence shown here is derived from an EMBL/GenBank/DDBJ whole genome shotgun (WGS) entry which is preliminary data.</text>
</comment>
<dbReference type="Gene3D" id="3.40.1080.10">
    <property type="entry name" value="Glutaconate Coenzyme A-transferase"/>
    <property type="match status" value="1"/>
</dbReference>
<organism evidence="2 3">
    <name type="scientific">Acidaminococcus fermentans</name>
    <dbReference type="NCBI Taxonomy" id="905"/>
    <lineage>
        <taxon>Bacteria</taxon>
        <taxon>Bacillati</taxon>
        <taxon>Bacillota</taxon>
        <taxon>Negativicutes</taxon>
        <taxon>Acidaminococcales</taxon>
        <taxon>Acidaminococcaceae</taxon>
        <taxon>Acidaminococcus</taxon>
    </lineage>
</organism>
<accession>A0A1H2WI51</accession>